<evidence type="ECO:0000313" key="1">
    <source>
        <dbReference type="EMBL" id="GAG05637.1"/>
    </source>
</evidence>
<name>X0V2J8_9ZZZZ</name>
<dbReference type="AlphaFoldDB" id="X0V2J8"/>
<sequence length="57" mass="6854">IEEYMAIETERLKLRQSYLPRFRQVLPEQKVLRYYQLENKIKAVVDYELAAGIPLAR</sequence>
<reference evidence="1" key="1">
    <citation type="journal article" date="2014" name="Front. Microbiol.">
        <title>High frequency of phylogenetically diverse reductive dehalogenase-homologous genes in deep subseafloor sedimentary metagenomes.</title>
        <authorList>
            <person name="Kawai M."/>
            <person name="Futagami T."/>
            <person name="Toyoda A."/>
            <person name="Takaki Y."/>
            <person name="Nishi S."/>
            <person name="Hori S."/>
            <person name="Arai W."/>
            <person name="Tsubouchi T."/>
            <person name="Morono Y."/>
            <person name="Uchiyama I."/>
            <person name="Ito T."/>
            <person name="Fujiyama A."/>
            <person name="Inagaki F."/>
            <person name="Takami H."/>
        </authorList>
    </citation>
    <scope>NUCLEOTIDE SEQUENCE</scope>
    <source>
        <strain evidence="1">Expedition CK06-06</strain>
    </source>
</reference>
<proteinExistence type="predicted"/>
<accession>X0V2J8</accession>
<feature type="non-terminal residue" evidence="1">
    <location>
        <position position="1"/>
    </location>
</feature>
<comment type="caution">
    <text evidence="1">The sequence shown here is derived from an EMBL/GenBank/DDBJ whole genome shotgun (WGS) entry which is preliminary data.</text>
</comment>
<organism evidence="1">
    <name type="scientific">marine sediment metagenome</name>
    <dbReference type="NCBI Taxonomy" id="412755"/>
    <lineage>
        <taxon>unclassified sequences</taxon>
        <taxon>metagenomes</taxon>
        <taxon>ecological metagenomes</taxon>
    </lineage>
</organism>
<protein>
    <submittedName>
        <fullName evidence="1">Uncharacterized protein</fullName>
    </submittedName>
</protein>
<gene>
    <name evidence="1" type="ORF">S01H1_40384</name>
</gene>
<dbReference type="EMBL" id="BARS01025570">
    <property type="protein sequence ID" value="GAG05637.1"/>
    <property type="molecule type" value="Genomic_DNA"/>
</dbReference>